<accession>A0ABS6W240</accession>
<evidence type="ECO:0000313" key="5">
    <source>
        <dbReference type="Proteomes" id="UP000719267"/>
    </source>
</evidence>
<comment type="caution">
    <text evidence="4">The sequence shown here is derived from an EMBL/GenBank/DDBJ whole genome shotgun (WGS) entry which is preliminary data.</text>
</comment>
<evidence type="ECO:0000313" key="4">
    <source>
        <dbReference type="EMBL" id="MBW2961925.1"/>
    </source>
</evidence>
<dbReference type="Proteomes" id="UP000719267">
    <property type="component" value="Unassembled WGS sequence"/>
</dbReference>
<keyword evidence="5" id="KW-1185">Reference proteome</keyword>
<proteinExistence type="predicted"/>
<evidence type="ECO:0000259" key="3">
    <source>
        <dbReference type="Pfam" id="PF13205"/>
    </source>
</evidence>
<organism evidence="4 5">
    <name type="scientific">Mesonia aestuariivivens</name>
    <dbReference type="NCBI Taxonomy" id="2796128"/>
    <lineage>
        <taxon>Bacteria</taxon>
        <taxon>Pseudomonadati</taxon>
        <taxon>Bacteroidota</taxon>
        <taxon>Flavobacteriia</taxon>
        <taxon>Flavobacteriales</taxon>
        <taxon>Flavobacteriaceae</taxon>
        <taxon>Mesonia</taxon>
    </lineage>
</organism>
<dbReference type="EMBL" id="JAHWDF010000008">
    <property type="protein sequence ID" value="MBW2961925.1"/>
    <property type="molecule type" value="Genomic_DNA"/>
</dbReference>
<protein>
    <submittedName>
        <fullName evidence="4">Ig-like domain-containing protein</fullName>
    </submittedName>
</protein>
<reference evidence="4 5" key="1">
    <citation type="submission" date="2021-07" db="EMBL/GenBank/DDBJ databases">
        <title>Mesonia aestuariivivens sp. nov., isolated from a tidal flat.</title>
        <authorList>
            <person name="Kim Y.-O."/>
            <person name="Yoon J.-H."/>
        </authorList>
    </citation>
    <scope>NUCLEOTIDE SEQUENCE [LARGE SCALE GENOMIC DNA]</scope>
    <source>
        <strain evidence="4 5">JHPTF-M18</strain>
    </source>
</reference>
<evidence type="ECO:0000256" key="2">
    <source>
        <dbReference type="SAM" id="SignalP"/>
    </source>
</evidence>
<dbReference type="InterPro" id="IPR032812">
    <property type="entry name" value="SbsA_Ig"/>
</dbReference>
<feature type="signal peptide" evidence="2">
    <location>
        <begin position="1"/>
        <end position="23"/>
    </location>
</feature>
<evidence type="ECO:0000256" key="1">
    <source>
        <dbReference type="ARBA" id="ARBA00022729"/>
    </source>
</evidence>
<keyword evidence="1 2" id="KW-0732">Signal</keyword>
<name>A0ABS6W240_9FLAO</name>
<sequence>MNFKRFTYFFLAFISLSFLFNCAKRGMPTGGDLDTIPPAFINALPENYSTKFKAEEIRIKFDEYIKLKDPQRQIIVSPPMDPKPELYPMGSASENVRIKITDTLQENTTYTINFGNSIVDNNEGNPLPFFKYVFSTGAYVDSLMVKGSIKDAYQPKTDEFISVMLYEIDSTFNDSVVFNKMPTYISYTQDTLNTFSVENMKEGKYKMVAILDKNQNYKFDPRSDKIGFVDSLITLPTNKNIQISIFKEVLDFQIQRPKQISKQHLIFGYRGNPEETQIELISEKPADFDYKIIKDREKDTLHYWFKPYKEVDSLLFKVTHQKYTDTVYTKIRDMKKDSLEITPLTKGSFDVDKDFKITANLPLVKLDSSYITIINQDSIAIPFQYQFEEFENTYALNFEKEQKQIFNIKLLPGAITDFYEHTNDTLNFKIKTPDFADLGVLNMTITNLKSYPVIAQLTNNKGEVYKEVIHQENEGNVLNFKYINPGKYLLRIIYDENNNGAWDTGNYLQKTQPEEIIYYPKEIEIRANWDVMETFKLN</sequence>
<dbReference type="Pfam" id="PF13205">
    <property type="entry name" value="Big_5"/>
    <property type="match status" value="1"/>
</dbReference>
<feature type="domain" description="SbsA Ig-like" evidence="3">
    <location>
        <begin position="34"/>
        <end position="136"/>
    </location>
</feature>
<dbReference type="RefSeq" id="WP_219040212.1">
    <property type="nucleotide sequence ID" value="NZ_JAHWDF010000008.1"/>
</dbReference>
<feature type="chain" id="PRO_5047369689" evidence="2">
    <location>
        <begin position="24"/>
        <end position="538"/>
    </location>
</feature>
<gene>
    <name evidence="4" type="ORF">KW502_08945</name>
</gene>